<comment type="caution">
    <text evidence="1">The sequence shown here is derived from an EMBL/GenBank/DDBJ whole genome shotgun (WGS) entry which is preliminary data.</text>
</comment>
<dbReference type="RefSeq" id="WP_344042131.1">
    <property type="nucleotide sequence ID" value="NZ_BAAAPB010000001.1"/>
</dbReference>
<sequence>MTVEPADVGTTDRAAGRRRRAPSGYADWWSMDLRLWWRDFDGYGHLTATAYPVICAEAIGQFMADVWGVPDPHFVVADLGVTYLREVRRAESTVRVYVGIARVGRSSFEAEIVLCTADGEVASVAETRYSAWDPDGRRSRPLTSAERSALLSC</sequence>
<evidence type="ECO:0000313" key="2">
    <source>
        <dbReference type="Proteomes" id="UP001500571"/>
    </source>
</evidence>
<reference evidence="2" key="1">
    <citation type="journal article" date="2019" name="Int. J. Syst. Evol. Microbiol.">
        <title>The Global Catalogue of Microorganisms (GCM) 10K type strain sequencing project: providing services to taxonomists for standard genome sequencing and annotation.</title>
        <authorList>
            <consortium name="The Broad Institute Genomics Platform"/>
            <consortium name="The Broad Institute Genome Sequencing Center for Infectious Disease"/>
            <person name="Wu L."/>
            <person name="Ma J."/>
        </authorList>
    </citation>
    <scope>NUCLEOTIDE SEQUENCE [LARGE SCALE GENOMIC DNA]</scope>
    <source>
        <strain evidence="2">JCM 15309</strain>
    </source>
</reference>
<dbReference type="CDD" id="cd00586">
    <property type="entry name" value="4HBT"/>
    <property type="match status" value="1"/>
</dbReference>
<dbReference type="Gene3D" id="3.10.129.10">
    <property type="entry name" value="Hotdog Thioesterase"/>
    <property type="match status" value="1"/>
</dbReference>
<dbReference type="Proteomes" id="UP001500571">
    <property type="component" value="Unassembled WGS sequence"/>
</dbReference>
<name>A0ABP5BPA3_9ACTN</name>
<dbReference type="SUPFAM" id="SSF54637">
    <property type="entry name" value="Thioesterase/thiol ester dehydrase-isomerase"/>
    <property type="match status" value="1"/>
</dbReference>
<evidence type="ECO:0000313" key="1">
    <source>
        <dbReference type="EMBL" id="GAA1949029.1"/>
    </source>
</evidence>
<gene>
    <name evidence="1" type="ORF">GCM10009798_05310</name>
</gene>
<protein>
    <recommendedName>
        <fullName evidence="3">Acyl-CoA thioesterase</fullName>
    </recommendedName>
</protein>
<evidence type="ECO:0008006" key="3">
    <source>
        <dbReference type="Google" id="ProtNLM"/>
    </source>
</evidence>
<dbReference type="EMBL" id="BAAAPB010000001">
    <property type="protein sequence ID" value="GAA1949029.1"/>
    <property type="molecule type" value="Genomic_DNA"/>
</dbReference>
<proteinExistence type="predicted"/>
<dbReference type="Pfam" id="PF13279">
    <property type="entry name" value="4HBT_2"/>
    <property type="match status" value="1"/>
</dbReference>
<accession>A0ABP5BPA3</accession>
<dbReference type="InterPro" id="IPR029069">
    <property type="entry name" value="HotDog_dom_sf"/>
</dbReference>
<organism evidence="1 2">
    <name type="scientific">Nocardioides panacihumi</name>
    <dbReference type="NCBI Taxonomy" id="400774"/>
    <lineage>
        <taxon>Bacteria</taxon>
        <taxon>Bacillati</taxon>
        <taxon>Actinomycetota</taxon>
        <taxon>Actinomycetes</taxon>
        <taxon>Propionibacteriales</taxon>
        <taxon>Nocardioidaceae</taxon>
        <taxon>Nocardioides</taxon>
    </lineage>
</organism>
<keyword evidence="2" id="KW-1185">Reference proteome</keyword>